<feature type="domain" description="Ribosomal RNA small subunit methyltransferase E methyltransferase" evidence="13">
    <location>
        <begin position="72"/>
        <end position="234"/>
    </location>
</feature>
<dbReference type="RefSeq" id="WP_186940068.1">
    <property type="nucleotide sequence ID" value="NZ_JACOGA010000001.1"/>
</dbReference>
<evidence type="ECO:0000256" key="11">
    <source>
        <dbReference type="ARBA" id="ARBA00047944"/>
    </source>
</evidence>
<keyword evidence="9 12" id="KW-0949">S-adenosyl-L-methionine</keyword>
<dbReference type="NCBIfam" id="NF008692">
    <property type="entry name" value="PRK11713.1-5"/>
    <property type="match status" value="1"/>
</dbReference>
<sequence>MPRFFCPLPLTIGAQLELPGETAHHIFVLRLCSGDQVTLFNGDGGCYLATLVSVGKKQVVADIKVFLPEEVELPFNLTLAQALPEGSKMDWIIEKAIELGVSHIQPLAAQRSVVKLNAERAEKKMQHWQGIIQSASEQCGRNRLAHLGELMDVQKWLGQQDLHKRILLSPRAETSLADWARHHPPQAISLMIGPEGGFSEIEEQTAIKHGALMLRMGPRVLRTETAGLTAISILSAAWGGLS</sequence>
<accession>A0ABR6Y7C3</accession>
<organism evidence="15 16">
    <name type="scientific">Undibacterium flavidum</name>
    <dbReference type="NCBI Taxonomy" id="2762297"/>
    <lineage>
        <taxon>Bacteria</taxon>
        <taxon>Pseudomonadati</taxon>
        <taxon>Pseudomonadota</taxon>
        <taxon>Betaproteobacteria</taxon>
        <taxon>Burkholderiales</taxon>
        <taxon>Oxalobacteraceae</taxon>
        <taxon>Undibacterium</taxon>
    </lineage>
</organism>
<keyword evidence="6 12" id="KW-0698">rRNA processing</keyword>
<evidence type="ECO:0000256" key="3">
    <source>
        <dbReference type="ARBA" id="ARBA00012328"/>
    </source>
</evidence>
<dbReference type="SUPFAM" id="SSF88697">
    <property type="entry name" value="PUA domain-like"/>
    <property type="match status" value="1"/>
</dbReference>
<comment type="catalytic activity">
    <reaction evidence="11 12">
        <text>uridine(1498) in 16S rRNA + S-adenosyl-L-methionine = N(3)-methyluridine(1498) in 16S rRNA + S-adenosyl-L-homocysteine + H(+)</text>
        <dbReference type="Rhea" id="RHEA:42920"/>
        <dbReference type="Rhea" id="RHEA-COMP:10283"/>
        <dbReference type="Rhea" id="RHEA-COMP:10284"/>
        <dbReference type="ChEBI" id="CHEBI:15378"/>
        <dbReference type="ChEBI" id="CHEBI:57856"/>
        <dbReference type="ChEBI" id="CHEBI:59789"/>
        <dbReference type="ChEBI" id="CHEBI:65315"/>
        <dbReference type="ChEBI" id="CHEBI:74502"/>
        <dbReference type="EC" id="2.1.1.193"/>
    </reaction>
</comment>
<evidence type="ECO:0000259" key="13">
    <source>
        <dbReference type="Pfam" id="PF04452"/>
    </source>
</evidence>
<keyword evidence="16" id="KW-1185">Reference proteome</keyword>
<dbReference type="InterPro" id="IPR046887">
    <property type="entry name" value="RsmE_PUA-like"/>
</dbReference>
<evidence type="ECO:0000256" key="7">
    <source>
        <dbReference type="ARBA" id="ARBA00022603"/>
    </source>
</evidence>
<dbReference type="Proteomes" id="UP000624279">
    <property type="component" value="Unassembled WGS sequence"/>
</dbReference>
<dbReference type="PANTHER" id="PTHR30027:SF3">
    <property type="entry name" value="16S RRNA (URACIL(1498)-N(3))-METHYLTRANSFERASE"/>
    <property type="match status" value="1"/>
</dbReference>
<comment type="function">
    <text evidence="10 12">Specifically methylates the N3 position of the uracil ring of uridine 1498 (m3U1498) in 16S rRNA. Acts on the fully assembled 30S ribosomal subunit.</text>
</comment>
<dbReference type="GO" id="GO:0032259">
    <property type="term" value="P:methylation"/>
    <property type="evidence" value="ECO:0007669"/>
    <property type="project" value="UniProtKB-KW"/>
</dbReference>
<dbReference type="Pfam" id="PF20260">
    <property type="entry name" value="PUA_4"/>
    <property type="match status" value="1"/>
</dbReference>
<dbReference type="Gene3D" id="2.40.240.20">
    <property type="entry name" value="Hypothetical PUA domain-like, domain 1"/>
    <property type="match status" value="1"/>
</dbReference>
<dbReference type="CDD" id="cd18084">
    <property type="entry name" value="RsmE-like"/>
    <property type="match status" value="1"/>
</dbReference>
<dbReference type="InterPro" id="IPR015947">
    <property type="entry name" value="PUA-like_sf"/>
</dbReference>
<comment type="subcellular location">
    <subcellularLocation>
        <location evidence="1 12">Cytoplasm</location>
    </subcellularLocation>
</comment>
<evidence type="ECO:0000256" key="12">
    <source>
        <dbReference type="PIRNR" id="PIRNR015601"/>
    </source>
</evidence>
<evidence type="ECO:0000256" key="4">
    <source>
        <dbReference type="ARBA" id="ARBA00013673"/>
    </source>
</evidence>
<dbReference type="InterPro" id="IPR029028">
    <property type="entry name" value="Alpha/beta_knot_MTases"/>
</dbReference>
<dbReference type="PIRSF" id="PIRSF015601">
    <property type="entry name" value="MTase_slr0722"/>
    <property type="match status" value="1"/>
</dbReference>
<dbReference type="EMBL" id="JACOGA010000001">
    <property type="protein sequence ID" value="MBC3872049.1"/>
    <property type="molecule type" value="Genomic_DNA"/>
</dbReference>
<evidence type="ECO:0000256" key="8">
    <source>
        <dbReference type="ARBA" id="ARBA00022679"/>
    </source>
</evidence>
<dbReference type="PANTHER" id="PTHR30027">
    <property type="entry name" value="RIBOSOMAL RNA SMALL SUBUNIT METHYLTRANSFERASE E"/>
    <property type="match status" value="1"/>
</dbReference>
<feature type="domain" description="Ribosomal RNA small subunit methyltransferase E PUA-like" evidence="14">
    <location>
        <begin position="18"/>
        <end position="63"/>
    </location>
</feature>
<comment type="caution">
    <text evidence="15">The sequence shown here is derived from an EMBL/GenBank/DDBJ whole genome shotgun (WGS) entry which is preliminary data.</text>
</comment>
<evidence type="ECO:0000256" key="9">
    <source>
        <dbReference type="ARBA" id="ARBA00022691"/>
    </source>
</evidence>
<dbReference type="SUPFAM" id="SSF75217">
    <property type="entry name" value="alpha/beta knot"/>
    <property type="match status" value="1"/>
</dbReference>
<evidence type="ECO:0000256" key="6">
    <source>
        <dbReference type="ARBA" id="ARBA00022552"/>
    </source>
</evidence>
<dbReference type="NCBIfam" id="TIGR00046">
    <property type="entry name" value="RsmE family RNA methyltransferase"/>
    <property type="match status" value="1"/>
</dbReference>
<dbReference type="Gene3D" id="3.40.1280.10">
    <property type="match status" value="1"/>
</dbReference>
<evidence type="ECO:0000256" key="10">
    <source>
        <dbReference type="ARBA" id="ARBA00025699"/>
    </source>
</evidence>
<dbReference type="EC" id="2.1.1.193" evidence="3 12"/>
<gene>
    <name evidence="15" type="ORF">H8K55_00500</name>
</gene>
<comment type="similarity">
    <text evidence="2 12">Belongs to the RNA methyltransferase RsmE family.</text>
</comment>
<evidence type="ECO:0000256" key="5">
    <source>
        <dbReference type="ARBA" id="ARBA00022490"/>
    </source>
</evidence>
<dbReference type="InterPro" id="IPR029026">
    <property type="entry name" value="tRNA_m1G_MTases_N"/>
</dbReference>
<keyword evidence="8 12" id="KW-0808">Transferase</keyword>
<dbReference type="GO" id="GO:0008168">
    <property type="term" value="F:methyltransferase activity"/>
    <property type="evidence" value="ECO:0007669"/>
    <property type="project" value="UniProtKB-KW"/>
</dbReference>
<dbReference type="InterPro" id="IPR046886">
    <property type="entry name" value="RsmE_MTase_dom"/>
</dbReference>
<keyword evidence="5 12" id="KW-0963">Cytoplasm</keyword>
<evidence type="ECO:0000259" key="14">
    <source>
        <dbReference type="Pfam" id="PF20260"/>
    </source>
</evidence>
<evidence type="ECO:0000256" key="1">
    <source>
        <dbReference type="ARBA" id="ARBA00004496"/>
    </source>
</evidence>
<dbReference type="InterPro" id="IPR006700">
    <property type="entry name" value="RsmE"/>
</dbReference>
<evidence type="ECO:0000313" key="16">
    <source>
        <dbReference type="Proteomes" id="UP000624279"/>
    </source>
</evidence>
<name>A0ABR6Y7C3_9BURK</name>
<proteinExistence type="inferred from homology"/>
<reference evidence="15 16" key="1">
    <citation type="submission" date="2020-08" db="EMBL/GenBank/DDBJ databases">
        <title>Novel species isolated from subtropical streams in China.</title>
        <authorList>
            <person name="Lu H."/>
        </authorList>
    </citation>
    <scope>NUCLEOTIDE SEQUENCE [LARGE SCALE GENOMIC DNA]</scope>
    <source>
        <strain evidence="15 16">LX15W</strain>
    </source>
</reference>
<evidence type="ECO:0000256" key="2">
    <source>
        <dbReference type="ARBA" id="ARBA00005528"/>
    </source>
</evidence>
<evidence type="ECO:0000313" key="15">
    <source>
        <dbReference type="EMBL" id="MBC3872049.1"/>
    </source>
</evidence>
<dbReference type="Pfam" id="PF04452">
    <property type="entry name" value="Methyltrans_RNA"/>
    <property type="match status" value="1"/>
</dbReference>
<keyword evidence="7 12" id="KW-0489">Methyltransferase</keyword>
<protein>
    <recommendedName>
        <fullName evidence="4 12">Ribosomal RNA small subunit methyltransferase E</fullName>
        <ecNumber evidence="3 12">2.1.1.193</ecNumber>
    </recommendedName>
</protein>